<reference evidence="4" key="1">
    <citation type="submission" date="2025-08" db="UniProtKB">
        <authorList>
            <consortium name="RefSeq"/>
        </authorList>
    </citation>
    <scope>IDENTIFICATION</scope>
    <source>
        <strain evidence="4">USDA-PBARC FA_bdor</strain>
        <tissue evidence="4">Whole organism</tissue>
    </source>
</reference>
<organism evidence="3 4">
    <name type="scientific">Fopius arisanus</name>
    <dbReference type="NCBI Taxonomy" id="64838"/>
    <lineage>
        <taxon>Eukaryota</taxon>
        <taxon>Metazoa</taxon>
        <taxon>Ecdysozoa</taxon>
        <taxon>Arthropoda</taxon>
        <taxon>Hexapoda</taxon>
        <taxon>Insecta</taxon>
        <taxon>Pterygota</taxon>
        <taxon>Neoptera</taxon>
        <taxon>Endopterygota</taxon>
        <taxon>Hymenoptera</taxon>
        <taxon>Apocrita</taxon>
        <taxon>Ichneumonoidea</taxon>
        <taxon>Braconidae</taxon>
        <taxon>Opiinae</taxon>
        <taxon>Fopius</taxon>
    </lineage>
</organism>
<feature type="region of interest" description="Disordered" evidence="1">
    <location>
        <begin position="419"/>
        <end position="448"/>
    </location>
</feature>
<sequence>MRQGKKSELYNVFNPAIQNSSLLSDCQFVIDGAWLLRQVCWPHGRTFLDIFQIYENYIQRNFRDAQVVFDGYKNDVIGVKTYERLRRKETSFAVDVDIGPDKMITVTKDKFLSNVVNKYKLVRLLSEHLNRKGIVTTVAAEDADALIIRTAIEMNDRRLLEDRPVVVVGNNVDLLVLLVGLTPDGDNIHFYKIVSIGKKDRKLYSTRDNKCFKSFILFAHAFSGCDSTSAVFNKGKKIIISLLSENKDLCDAVSIFYEGGSSAAQLYTVAEKMIKHWYVNNEQRNLPINELRFELFRTFVPGAKRDGLQSLPPTEAALLEHTKRVYFQVQQWLNYKLDPQDWGWERSMNDAVILIPTKSSLKAAPDDLLGKIGCKCVKSNCAKGRCVCKHAGLSCTKFCKHCSGSEDCINFETREDYPQEDIDENLESDNEKYGGEGERQEELEEVEVVEEEITRDEDFFEVDFDYY</sequence>
<protein>
    <recommendedName>
        <fullName evidence="2">Tesmin/TSO1-like CXC domain-containing protein</fullName>
    </recommendedName>
</protein>
<proteinExistence type="predicted"/>
<gene>
    <name evidence="4" type="primary">LOC105273740</name>
</gene>
<dbReference type="RefSeq" id="XP_011314648.1">
    <property type="nucleotide sequence ID" value="XM_011316346.1"/>
</dbReference>
<name>A0A9R1UBN5_9HYME</name>
<evidence type="ECO:0000259" key="2">
    <source>
        <dbReference type="SMART" id="SM01114"/>
    </source>
</evidence>
<dbReference type="AlphaFoldDB" id="A0A9R1UBN5"/>
<feature type="compositionally biased region" description="Acidic residues" evidence="1">
    <location>
        <begin position="419"/>
        <end position="428"/>
    </location>
</feature>
<dbReference type="SMART" id="SM01114">
    <property type="entry name" value="CXC"/>
    <property type="match status" value="1"/>
</dbReference>
<dbReference type="InterPro" id="IPR033467">
    <property type="entry name" value="Tesmin/TSO1-like_CXC"/>
</dbReference>
<keyword evidence="3" id="KW-1185">Reference proteome</keyword>
<dbReference type="KEGG" id="fas:105273740"/>
<feature type="compositionally biased region" description="Basic and acidic residues" evidence="1">
    <location>
        <begin position="429"/>
        <end position="440"/>
    </location>
</feature>
<feature type="domain" description="Tesmin/TSO1-like CXC" evidence="2">
    <location>
        <begin position="369"/>
        <end position="414"/>
    </location>
</feature>
<dbReference type="Proteomes" id="UP000694866">
    <property type="component" value="Unplaced"/>
</dbReference>
<dbReference type="OrthoDB" id="7699940at2759"/>
<evidence type="ECO:0000313" key="3">
    <source>
        <dbReference type="Proteomes" id="UP000694866"/>
    </source>
</evidence>
<dbReference type="GeneID" id="105273740"/>
<evidence type="ECO:0000256" key="1">
    <source>
        <dbReference type="SAM" id="MobiDB-lite"/>
    </source>
</evidence>
<accession>A0A9R1UBN5</accession>
<evidence type="ECO:0000313" key="4">
    <source>
        <dbReference type="RefSeq" id="XP_011314648.1"/>
    </source>
</evidence>